<keyword evidence="1" id="KW-0694">RNA-binding</keyword>
<dbReference type="AlphaFoldDB" id="A0A9P7VPD2"/>
<protein>
    <recommendedName>
        <fullName evidence="3">RRM domain-containing protein</fullName>
    </recommendedName>
</protein>
<comment type="caution">
    <text evidence="4">The sequence shown here is derived from an EMBL/GenBank/DDBJ whole genome shotgun (WGS) entry which is preliminary data.</text>
</comment>
<dbReference type="GeneID" id="66102463"/>
<dbReference type="OrthoDB" id="6513042at2759"/>
<evidence type="ECO:0000313" key="5">
    <source>
        <dbReference type="Proteomes" id="UP000812287"/>
    </source>
</evidence>
<dbReference type="Gene3D" id="3.30.70.330">
    <property type="match status" value="1"/>
</dbReference>
<dbReference type="EMBL" id="MU250540">
    <property type="protein sequence ID" value="KAG7444332.1"/>
    <property type="molecule type" value="Genomic_DNA"/>
</dbReference>
<evidence type="ECO:0000256" key="2">
    <source>
        <dbReference type="SAM" id="MobiDB-lite"/>
    </source>
</evidence>
<sequence length="138" mass="15352">MAHSATFLVTFLATGISPAWIGILRGTLGAMEVFVRNVSFSISEENLRVHLARKIHILPIQNPHSPLLNFELELFHKAGSAAYRGMGLVTFPDTSSANTFLQLYSVMAIGERSTQFQRSRQPTNQEKERRQGIAQPSP</sequence>
<proteinExistence type="predicted"/>
<evidence type="ECO:0000259" key="3">
    <source>
        <dbReference type="PROSITE" id="PS50102"/>
    </source>
</evidence>
<dbReference type="GO" id="GO:0003723">
    <property type="term" value="F:RNA binding"/>
    <property type="evidence" value="ECO:0007669"/>
    <property type="project" value="UniProtKB-UniRule"/>
</dbReference>
<dbReference type="Proteomes" id="UP000812287">
    <property type="component" value="Unassembled WGS sequence"/>
</dbReference>
<feature type="compositionally biased region" description="Polar residues" evidence="2">
    <location>
        <begin position="114"/>
        <end position="124"/>
    </location>
</feature>
<feature type="region of interest" description="Disordered" evidence="2">
    <location>
        <begin position="114"/>
        <end position="138"/>
    </location>
</feature>
<dbReference type="InterPro" id="IPR000504">
    <property type="entry name" value="RRM_dom"/>
</dbReference>
<accession>A0A9P7VPD2</accession>
<dbReference type="SUPFAM" id="SSF54928">
    <property type="entry name" value="RNA-binding domain, RBD"/>
    <property type="match status" value="1"/>
</dbReference>
<keyword evidence="5" id="KW-1185">Reference proteome</keyword>
<name>A0A9P7VPD2_9AGAR</name>
<evidence type="ECO:0000256" key="1">
    <source>
        <dbReference type="PROSITE-ProRule" id="PRU00176"/>
    </source>
</evidence>
<dbReference type="InterPro" id="IPR012677">
    <property type="entry name" value="Nucleotide-bd_a/b_plait_sf"/>
</dbReference>
<reference evidence="4" key="1">
    <citation type="submission" date="2020-11" db="EMBL/GenBank/DDBJ databases">
        <title>Adaptations for nitrogen fixation in a non-lichenized fungal sporocarp promotes dispersal by wood-feeding termites.</title>
        <authorList>
            <consortium name="DOE Joint Genome Institute"/>
            <person name="Koch R.A."/>
            <person name="Yoon G."/>
            <person name="Arayal U."/>
            <person name="Lail K."/>
            <person name="Amirebrahimi M."/>
            <person name="Labutti K."/>
            <person name="Lipzen A."/>
            <person name="Riley R."/>
            <person name="Barry K."/>
            <person name="Henrissat B."/>
            <person name="Grigoriev I.V."/>
            <person name="Herr J.R."/>
            <person name="Aime M.C."/>
        </authorList>
    </citation>
    <scope>NUCLEOTIDE SEQUENCE</scope>
    <source>
        <strain evidence="4">MCA 3950</strain>
    </source>
</reference>
<evidence type="ECO:0000313" key="4">
    <source>
        <dbReference type="EMBL" id="KAG7444332.1"/>
    </source>
</evidence>
<dbReference type="PROSITE" id="PS50102">
    <property type="entry name" value="RRM"/>
    <property type="match status" value="1"/>
</dbReference>
<organism evidence="4 5">
    <name type="scientific">Guyanagaster necrorhizus</name>
    <dbReference type="NCBI Taxonomy" id="856835"/>
    <lineage>
        <taxon>Eukaryota</taxon>
        <taxon>Fungi</taxon>
        <taxon>Dikarya</taxon>
        <taxon>Basidiomycota</taxon>
        <taxon>Agaricomycotina</taxon>
        <taxon>Agaricomycetes</taxon>
        <taxon>Agaricomycetidae</taxon>
        <taxon>Agaricales</taxon>
        <taxon>Marasmiineae</taxon>
        <taxon>Physalacriaceae</taxon>
        <taxon>Guyanagaster</taxon>
    </lineage>
</organism>
<dbReference type="InterPro" id="IPR035979">
    <property type="entry name" value="RBD_domain_sf"/>
</dbReference>
<dbReference type="RefSeq" id="XP_043037832.1">
    <property type="nucleotide sequence ID" value="XM_043180167.1"/>
</dbReference>
<feature type="domain" description="RRM" evidence="3">
    <location>
        <begin position="31"/>
        <end position="121"/>
    </location>
</feature>
<gene>
    <name evidence="4" type="ORF">BT62DRAFT_236872</name>
</gene>